<evidence type="ECO:0000256" key="6">
    <source>
        <dbReference type="ARBA" id="ARBA00022989"/>
    </source>
</evidence>
<dbReference type="InterPro" id="IPR004776">
    <property type="entry name" value="Mem_transp_PIN-like"/>
</dbReference>
<feature type="transmembrane region" description="Helical" evidence="8">
    <location>
        <begin position="58"/>
        <end position="82"/>
    </location>
</feature>
<keyword evidence="10" id="KW-1185">Reference proteome</keyword>
<dbReference type="PANTHER" id="PTHR36838">
    <property type="entry name" value="AUXIN EFFLUX CARRIER FAMILY PROTEIN"/>
    <property type="match status" value="1"/>
</dbReference>
<feature type="transmembrane region" description="Helical" evidence="8">
    <location>
        <begin position="94"/>
        <end position="118"/>
    </location>
</feature>
<evidence type="ECO:0000256" key="4">
    <source>
        <dbReference type="ARBA" id="ARBA00022475"/>
    </source>
</evidence>
<dbReference type="OrthoDB" id="5405318at2"/>
<comment type="caution">
    <text evidence="9">The sequence shown here is derived from an EMBL/GenBank/DDBJ whole genome shotgun (WGS) entry which is preliminary data.</text>
</comment>
<dbReference type="GO" id="GO:0005886">
    <property type="term" value="C:plasma membrane"/>
    <property type="evidence" value="ECO:0007669"/>
    <property type="project" value="UniProtKB-SubCell"/>
</dbReference>
<dbReference type="Proteomes" id="UP000321534">
    <property type="component" value="Unassembled WGS sequence"/>
</dbReference>
<evidence type="ECO:0000256" key="1">
    <source>
        <dbReference type="ARBA" id="ARBA00004651"/>
    </source>
</evidence>
<keyword evidence="6 8" id="KW-1133">Transmembrane helix</keyword>
<feature type="transmembrane region" description="Helical" evidence="8">
    <location>
        <begin position="190"/>
        <end position="211"/>
    </location>
</feature>
<dbReference type="EMBL" id="BJYX01000002">
    <property type="protein sequence ID" value="GEO28928.1"/>
    <property type="molecule type" value="Genomic_DNA"/>
</dbReference>
<keyword evidence="4" id="KW-1003">Cell membrane</keyword>
<gene>
    <name evidence="9" type="ORF">TAE01_07380</name>
</gene>
<name>A0A512CXH2_9MICO</name>
<protein>
    <submittedName>
        <fullName evidence="9">Membrane protein</fullName>
    </submittedName>
</protein>
<evidence type="ECO:0000313" key="9">
    <source>
        <dbReference type="EMBL" id="GEO28928.1"/>
    </source>
</evidence>
<accession>A0A512CXH2</accession>
<comment type="similarity">
    <text evidence="2">Belongs to the auxin efflux carrier (TC 2.A.69) family.</text>
</comment>
<sequence>MVGVLEGFTTIAIIVAVGWLLADRRVLDDSAQVNLSRLAFHVASPALLLTVMQRTSLAAVLSANLVTSLISFTIVVGVYLVLARWRWAGGALGSRLIGSLSAAYVNAGNLGIPIALYVLGDVAWVAPTLLMQLLIITPVSMALFDSDARGERPTLGRSLRRMFSNPITLGAVAGLLIAVFDIHLPRVVAAPIDLLGAMAVPSMLVAFGISLRRGPRPATGRAAGHVWTIVVLKTLLMPAIAFGVGIALGLRGEALFAVVVTAALPTAQNIFTYAVRYRREVNLARDVIFVSTFVSVPVILAIAALFHGFAGV</sequence>
<evidence type="ECO:0000256" key="5">
    <source>
        <dbReference type="ARBA" id="ARBA00022692"/>
    </source>
</evidence>
<dbReference type="Pfam" id="PF03547">
    <property type="entry name" value="Mem_trans"/>
    <property type="match status" value="1"/>
</dbReference>
<proteinExistence type="inferred from homology"/>
<dbReference type="RefSeq" id="WP_147063491.1">
    <property type="nucleotide sequence ID" value="NZ_BAAARO010000021.1"/>
</dbReference>
<keyword evidence="7 8" id="KW-0472">Membrane</keyword>
<evidence type="ECO:0000256" key="7">
    <source>
        <dbReference type="ARBA" id="ARBA00023136"/>
    </source>
</evidence>
<dbReference type="Gene3D" id="1.20.1530.20">
    <property type="match status" value="1"/>
</dbReference>
<evidence type="ECO:0000313" key="10">
    <source>
        <dbReference type="Proteomes" id="UP000321534"/>
    </source>
</evidence>
<dbReference type="GO" id="GO:0055085">
    <property type="term" value="P:transmembrane transport"/>
    <property type="evidence" value="ECO:0007669"/>
    <property type="project" value="InterPro"/>
</dbReference>
<keyword evidence="5 8" id="KW-0812">Transmembrane</keyword>
<evidence type="ECO:0000256" key="3">
    <source>
        <dbReference type="ARBA" id="ARBA00022448"/>
    </source>
</evidence>
<comment type="subcellular location">
    <subcellularLocation>
        <location evidence="1">Cell membrane</location>
        <topology evidence="1">Multi-pass membrane protein</topology>
    </subcellularLocation>
</comment>
<evidence type="ECO:0000256" key="8">
    <source>
        <dbReference type="SAM" id="Phobius"/>
    </source>
</evidence>
<feature type="transmembrane region" description="Helical" evidence="8">
    <location>
        <begin position="254"/>
        <end position="275"/>
    </location>
</feature>
<feature type="transmembrane region" description="Helical" evidence="8">
    <location>
        <begin position="287"/>
        <end position="310"/>
    </location>
</feature>
<reference evidence="9 10" key="1">
    <citation type="submission" date="2019-07" db="EMBL/GenBank/DDBJ databases">
        <title>Whole genome shotgun sequence of Terrabacter aerolatus NBRC 106305.</title>
        <authorList>
            <person name="Hosoyama A."/>
            <person name="Uohara A."/>
            <person name="Ohji S."/>
            <person name="Ichikawa N."/>
        </authorList>
    </citation>
    <scope>NUCLEOTIDE SEQUENCE [LARGE SCALE GENOMIC DNA]</scope>
    <source>
        <strain evidence="9 10">NBRC 106305</strain>
    </source>
</reference>
<feature type="transmembrane region" description="Helical" evidence="8">
    <location>
        <begin position="124"/>
        <end position="144"/>
    </location>
</feature>
<feature type="transmembrane region" description="Helical" evidence="8">
    <location>
        <begin position="165"/>
        <end position="184"/>
    </location>
</feature>
<feature type="transmembrane region" description="Helical" evidence="8">
    <location>
        <begin position="223"/>
        <end position="248"/>
    </location>
</feature>
<dbReference type="AlphaFoldDB" id="A0A512CXH2"/>
<evidence type="ECO:0000256" key="2">
    <source>
        <dbReference type="ARBA" id="ARBA00010145"/>
    </source>
</evidence>
<dbReference type="InterPro" id="IPR038770">
    <property type="entry name" value="Na+/solute_symporter_sf"/>
</dbReference>
<feature type="transmembrane region" description="Helical" evidence="8">
    <location>
        <begin position="6"/>
        <end position="22"/>
    </location>
</feature>
<organism evidence="9 10">
    <name type="scientific">Terrabacter aerolatus</name>
    <dbReference type="NCBI Taxonomy" id="422442"/>
    <lineage>
        <taxon>Bacteria</taxon>
        <taxon>Bacillati</taxon>
        <taxon>Actinomycetota</taxon>
        <taxon>Actinomycetes</taxon>
        <taxon>Micrococcales</taxon>
        <taxon>Intrasporangiaceae</taxon>
        <taxon>Terrabacter</taxon>
    </lineage>
</organism>
<keyword evidence="3" id="KW-0813">Transport</keyword>
<dbReference type="PANTHER" id="PTHR36838:SF1">
    <property type="entry name" value="SLR1864 PROTEIN"/>
    <property type="match status" value="1"/>
</dbReference>